<dbReference type="PROSITE" id="PS00330">
    <property type="entry name" value="HEMOLYSIN_CALCIUM"/>
    <property type="match status" value="1"/>
</dbReference>
<dbReference type="RefSeq" id="WP_005855773.1">
    <property type="nucleotide sequence ID" value="NZ_AAYA01000002.1"/>
</dbReference>
<dbReference type="GO" id="GO:0005509">
    <property type="term" value="F:calcium ion binding"/>
    <property type="evidence" value="ECO:0007669"/>
    <property type="project" value="InterPro"/>
</dbReference>
<reference evidence="3 4" key="1">
    <citation type="submission" date="2006-06" db="EMBL/GenBank/DDBJ databases">
        <authorList>
            <person name="Moran M.A."/>
            <person name="Ferriera S."/>
            <person name="Johnson J."/>
            <person name="Kravitz S."/>
            <person name="Beeson K."/>
            <person name="Sutton G."/>
            <person name="Rogers Y.-H."/>
            <person name="Friedman R."/>
            <person name="Frazier M."/>
            <person name="Venter J.C."/>
        </authorList>
    </citation>
    <scope>NUCLEOTIDE SEQUENCE [LARGE SCALE GENOMIC DNA]</scope>
    <source>
        <strain evidence="3 4">E-37</strain>
    </source>
</reference>
<dbReference type="Pfam" id="PF00353">
    <property type="entry name" value="HemolysinCabind"/>
    <property type="match status" value="2"/>
</dbReference>
<protein>
    <submittedName>
        <fullName evidence="3">Hemolysin-type calcium-binding protein</fullName>
    </submittedName>
</protein>
<evidence type="ECO:0000313" key="3">
    <source>
        <dbReference type="EMBL" id="EBA09654.1"/>
    </source>
</evidence>
<dbReference type="InterPro" id="IPR050557">
    <property type="entry name" value="RTX_toxin/Mannuronan_C5-epim"/>
</dbReference>
<dbReference type="SUPFAM" id="SSF51445">
    <property type="entry name" value="(Trans)glycosidases"/>
    <property type="match status" value="1"/>
</dbReference>
<dbReference type="InterPro" id="IPR011049">
    <property type="entry name" value="Serralysin-like_metalloprot_C"/>
</dbReference>
<dbReference type="Gene3D" id="3.20.20.80">
    <property type="entry name" value="Glycosidases"/>
    <property type="match status" value="1"/>
</dbReference>
<dbReference type="InterPro" id="IPR001343">
    <property type="entry name" value="Hemolysn_Ca-bd"/>
</dbReference>
<dbReference type="PRINTS" id="PR00313">
    <property type="entry name" value="CABNDNGRPT"/>
</dbReference>
<organism evidence="3 4">
    <name type="scientific">Sagittula stellata (strain ATCC 700073 / DSM 11524 / E-37)</name>
    <dbReference type="NCBI Taxonomy" id="388399"/>
    <lineage>
        <taxon>Bacteria</taxon>
        <taxon>Pseudomonadati</taxon>
        <taxon>Pseudomonadota</taxon>
        <taxon>Alphaproteobacteria</taxon>
        <taxon>Rhodobacterales</taxon>
        <taxon>Roseobacteraceae</taxon>
        <taxon>Sagittula</taxon>
    </lineage>
</organism>
<dbReference type="SUPFAM" id="SSF51120">
    <property type="entry name" value="beta-Roll"/>
    <property type="match status" value="1"/>
</dbReference>
<dbReference type="EMBL" id="AAYA01000002">
    <property type="protein sequence ID" value="EBA09654.1"/>
    <property type="molecule type" value="Genomic_DNA"/>
</dbReference>
<dbReference type="InterPro" id="IPR018511">
    <property type="entry name" value="Hemolysin-typ_Ca-bd_CS"/>
</dbReference>
<name>A3JYV1_SAGS3</name>
<comment type="subcellular location">
    <subcellularLocation>
        <location evidence="1">Secreted</location>
    </subcellularLocation>
</comment>
<dbReference type="Gene3D" id="2.150.10.10">
    <property type="entry name" value="Serralysin-like metalloprotease, C-terminal"/>
    <property type="match status" value="1"/>
</dbReference>
<dbReference type="Proteomes" id="UP000005713">
    <property type="component" value="Unassembled WGS sequence"/>
</dbReference>
<evidence type="ECO:0000313" key="4">
    <source>
        <dbReference type="Proteomes" id="UP000005713"/>
    </source>
</evidence>
<dbReference type="GO" id="GO:0005576">
    <property type="term" value="C:extracellular region"/>
    <property type="evidence" value="ECO:0007669"/>
    <property type="project" value="UniProtKB-SubCell"/>
</dbReference>
<dbReference type="PANTHER" id="PTHR38340">
    <property type="entry name" value="S-LAYER PROTEIN"/>
    <property type="match status" value="1"/>
</dbReference>
<proteinExistence type="predicted"/>
<comment type="caution">
    <text evidence="3">The sequence shown here is derived from an EMBL/GenBank/DDBJ whole genome shotgun (WGS) entry which is preliminary data.</text>
</comment>
<evidence type="ECO:0000256" key="2">
    <source>
        <dbReference type="ARBA" id="ARBA00022525"/>
    </source>
</evidence>
<dbReference type="eggNOG" id="COG2931">
    <property type="taxonomic scope" value="Bacteria"/>
</dbReference>
<evidence type="ECO:0000256" key="1">
    <source>
        <dbReference type="ARBA" id="ARBA00004613"/>
    </source>
</evidence>
<dbReference type="InterPro" id="IPR017853">
    <property type="entry name" value="GH"/>
</dbReference>
<dbReference type="AlphaFoldDB" id="A3JYV1"/>
<accession>A3JYV1</accession>
<dbReference type="PANTHER" id="PTHR38340:SF1">
    <property type="entry name" value="S-LAYER PROTEIN"/>
    <property type="match status" value="1"/>
</dbReference>
<gene>
    <name evidence="3" type="ORF">SSE37_07598</name>
</gene>
<keyword evidence="4" id="KW-1185">Reference proteome</keyword>
<keyword evidence="2" id="KW-0964">Secreted</keyword>
<sequence>MSATGRFVQSDHFGANALQLVNVDAHGHLGPTDGFQSAAQTLGLNHFRYPGGGTENVIDITRLENGQIREEVRRFLDWVRDSGTADEPGKVTIVLPTKTDLPAQQVEDFVYLLLREYGPLIEALEIGNEYSIGRYDPNYDRSTHPEENPNGDFVSSMTEAEYGVAANRVINASLDAMDRYSAGTTGTAHDPKILLQIGDIQGAASTYKGSGSFDMANEAIVSFLNARARAAVDGGVAHYYYNQSHEDDQSFTHEWYEHRSLDWRIENFSNWLGHDVELYVTEWNVLASNYNQLGAASAGILLEQFEFMVQAGVQDAFVWPLQHRTGSNIAGNRQVDDIDLTIGGTAFQMMAESLKPQTSQTGSVTAFESIASDSTGSNDNVEVNLFSSAYQDVIFMTLRDLNRATVNLDISPFLNADSTVEVTHVTIDRSTSDGLSDMADEDGLNRIGRRIIDQEEADQLATLAFFDPTDANHIRDLGDGRYQTYLPTYSSIVPLTANPTGLDDYYFATETDVDALVTTLSGDYLSTGIVRVGLMPYDFVRVVIDKTASHDGGSGNDHQVGGTGRDSMLGRLGNDTMFGGEGNDTLKGGHGDDRLYGGDGNDYIVDGYGNDLIYGQEGDDEFVLVAGQDRVFGGDGNDSVSVAWAKHDVSFQHLDGGLTLVTPDGRVDMREVETVELADDTVATDDIHVFVMDAPPNFDDML</sequence>